<dbReference type="RefSeq" id="WP_192038537.1">
    <property type="nucleotide sequence ID" value="NZ_JACYWE010000003.1"/>
</dbReference>
<evidence type="ECO:0008006" key="3">
    <source>
        <dbReference type="Google" id="ProtNLM"/>
    </source>
</evidence>
<reference evidence="1" key="1">
    <citation type="submission" date="2020-09" db="EMBL/GenBank/DDBJ databases">
        <title>Hoyosella lacisalsi sp. nov., a halotolerant actinobacterium isolated from soil of Lake Gudzhirganskoe.</title>
        <authorList>
            <person name="Yang Q."/>
            <person name="Guo P.Y."/>
            <person name="Liu S.W."/>
            <person name="Li F.N."/>
            <person name="Sun C.H."/>
        </authorList>
    </citation>
    <scope>NUCLEOTIDE SEQUENCE</scope>
    <source>
        <strain evidence="1">G463</strain>
    </source>
</reference>
<dbReference type="Gene3D" id="3.40.960.10">
    <property type="entry name" value="VSR Endonuclease"/>
    <property type="match status" value="1"/>
</dbReference>
<sequence length="278" mass="30579">MHPFKPAHRGIPPRTAQRRYTRLFPGVYIDPAAPVTPLVKARAAWLWADGACVLTGISAAAVHGARWLPGEAPAEVAVGRVVRVRGLVAHRDRIHPRDITDRLGMRVTSPARTAFDLARRHEPDTAICHIDALCRATDLAPNALLDLAGALRATPGAARLRALAGLVDPGAESPRETVLRLLLLRAGLPRAVTQFVVRDARGRFIGRTDLAWPRWRVAIEYEGSHHFTDPEQARRDAERGNRLMRAGWRVVRVTAPMMQRPDLIIEEVRAALRAAGGC</sequence>
<gene>
    <name evidence="1" type="ORF">HT102_06125</name>
</gene>
<dbReference type="Proteomes" id="UP000642993">
    <property type="component" value="Unassembled WGS sequence"/>
</dbReference>
<evidence type="ECO:0000313" key="2">
    <source>
        <dbReference type="Proteomes" id="UP000642993"/>
    </source>
</evidence>
<comment type="caution">
    <text evidence="1">The sequence shown here is derived from an EMBL/GenBank/DDBJ whole genome shotgun (WGS) entry which is preliminary data.</text>
</comment>
<dbReference type="AlphaFoldDB" id="A0A927PKT0"/>
<dbReference type="SUPFAM" id="SSF52980">
    <property type="entry name" value="Restriction endonuclease-like"/>
    <property type="match status" value="1"/>
</dbReference>
<organism evidence="1 2">
    <name type="scientific">Lolliginicoccus lacisalsi</name>
    <dbReference type="NCBI Taxonomy" id="2742202"/>
    <lineage>
        <taxon>Bacteria</taxon>
        <taxon>Bacillati</taxon>
        <taxon>Actinomycetota</taxon>
        <taxon>Actinomycetes</taxon>
        <taxon>Mycobacteriales</taxon>
        <taxon>Hoyosellaceae</taxon>
        <taxon>Lolliginicoccus</taxon>
    </lineage>
</organism>
<protein>
    <recommendedName>
        <fullName evidence="3">DUF559 domain-containing protein</fullName>
    </recommendedName>
</protein>
<evidence type="ECO:0000313" key="1">
    <source>
        <dbReference type="EMBL" id="MBD8506058.1"/>
    </source>
</evidence>
<dbReference type="EMBL" id="JACYWE010000003">
    <property type="protein sequence ID" value="MBD8506058.1"/>
    <property type="molecule type" value="Genomic_DNA"/>
</dbReference>
<keyword evidence="2" id="KW-1185">Reference proteome</keyword>
<accession>A0A927PKT0</accession>
<dbReference type="InterPro" id="IPR011335">
    <property type="entry name" value="Restrct_endonuc-II-like"/>
</dbReference>
<proteinExistence type="predicted"/>
<name>A0A927PKT0_9ACTN</name>